<proteinExistence type="inferred from homology"/>
<accession>A0A329SP86</accession>
<dbReference type="PANTHER" id="PTHR16166:SF93">
    <property type="entry name" value="INTERMEMBRANE LIPID TRANSFER PROTEIN VPS13"/>
    <property type="match status" value="1"/>
</dbReference>
<feature type="compositionally biased region" description="Basic and acidic residues" evidence="4">
    <location>
        <begin position="793"/>
        <end position="802"/>
    </location>
</feature>
<feature type="compositionally biased region" description="Polar residues" evidence="4">
    <location>
        <begin position="1734"/>
        <end position="1755"/>
    </location>
</feature>
<comment type="caution">
    <text evidence="7">The sequence shown here is derived from an EMBL/GenBank/DDBJ whole genome shotgun (WGS) entry which is preliminary data.</text>
</comment>
<dbReference type="InterPro" id="IPR026847">
    <property type="entry name" value="VPS13"/>
</dbReference>
<organism evidence="7 8">
    <name type="scientific">Phytophthora cactorum</name>
    <dbReference type="NCBI Taxonomy" id="29920"/>
    <lineage>
        <taxon>Eukaryota</taxon>
        <taxon>Sar</taxon>
        <taxon>Stramenopiles</taxon>
        <taxon>Oomycota</taxon>
        <taxon>Peronosporomycetes</taxon>
        <taxon>Peronosporales</taxon>
        <taxon>Peronosporaceae</taxon>
        <taxon>Phytophthora</taxon>
    </lineage>
</organism>
<evidence type="ECO:0008006" key="9">
    <source>
        <dbReference type="Google" id="ProtNLM"/>
    </source>
</evidence>
<dbReference type="GO" id="GO:0006623">
    <property type="term" value="P:protein targeting to vacuole"/>
    <property type="evidence" value="ECO:0007669"/>
    <property type="project" value="TreeGrafter"/>
</dbReference>
<dbReference type="InterPro" id="IPR009543">
    <property type="entry name" value="VPS13_VAB"/>
</dbReference>
<evidence type="ECO:0000259" key="5">
    <source>
        <dbReference type="Pfam" id="PF12624"/>
    </source>
</evidence>
<dbReference type="VEuPathDB" id="FungiDB:PC110_g5002"/>
<name>A0A329SP86_9STRA</name>
<dbReference type="Pfam" id="PF25036">
    <property type="entry name" value="VPS13_VAB"/>
    <property type="match status" value="1"/>
</dbReference>
<feature type="region of interest" description="Disordered" evidence="4">
    <location>
        <begin position="2990"/>
        <end position="3031"/>
    </location>
</feature>
<feature type="compositionally biased region" description="Basic and acidic residues" evidence="4">
    <location>
        <begin position="2990"/>
        <end position="3009"/>
    </location>
</feature>
<evidence type="ECO:0000259" key="6">
    <source>
        <dbReference type="Pfam" id="PF25036"/>
    </source>
</evidence>
<dbReference type="Proteomes" id="UP000251314">
    <property type="component" value="Unassembled WGS sequence"/>
</dbReference>
<feature type="region of interest" description="Disordered" evidence="4">
    <location>
        <begin position="783"/>
        <end position="806"/>
    </location>
</feature>
<dbReference type="EMBL" id="MJFZ01000081">
    <property type="protein sequence ID" value="RAW38763.1"/>
    <property type="molecule type" value="Genomic_DNA"/>
</dbReference>
<feature type="region of interest" description="Disordered" evidence="4">
    <location>
        <begin position="458"/>
        <end position="485"/>
    </location>
</feature>
<reference evidence="7 8" key="1">
    <citation type="submission" date="2018-01" db="EMBL/GenBank/DDBJ databases">
        <title>Draft genome of the strawberry crown rot pathogen Phytophthora cactorum.</title>
        <authorList>
            <person name="Armitage A.D."/>
            <person name="Lysoe E."/>
            <person name="Nellist C.F."/>
            <person name="Harrison R.J."/>
            <person name="Brurberg M.B."/>
        </authorList>
    </citation>
    <scope>NUCLEOTIDE SEQUENCE [LARGE SCALE GENOMIC DNA]</scope>
    <source>
        <strain evidence="7 8">10300</strain>
    </source>
</reference>
<dbReference type="PANTHER" id="PTHR16166">
    <property type="entry name" value="VACUOLAR PROTEIN SORTING-ASSOCIATED PROTEIN VPS13"/>
    <property type="match status" value="1"/>
</dbReference>
<dbReference type="InterPro" id="IPR026854">
    <property type="entry name" value="VPS13_N"/>
</dbReference>
<feature type="region of interest" description="Disordered" evidence="4">
    <location>
        <begin position="2114"/>
        <end position="2140"/>
    </location>
</feature>
<feature type="region of interest" description="Disordered" evidence="4">
    <location>
        <begin position="1713"/>
        <end position="1756"/>
    </location>
</feature>
<keyword evidence="2" id="KW-0813">Transport</keyword>
<feature type="compositionally biased region" description="Low complexity" evidence="4">
    <location>
        <begin position="466"/>
        <end position="477"/>
    </location>
</feature>
<dbReference type="OrthoDB" id="428159at2759"/>
<evidence type="ECO:0000256" key="1">
    <source>
        <dbReference type="ARBA" id="ARBA00006545"/>
    </source>
</evidence>
<feature type="compositionally biased region" description="Low complexity" evidence="4">
    <location>
        <begin position="144"/>
        <end position="153"/>
    </location>
</feature>
<dbReference type="Pfam" id="PF12624">
    <property type="entry name" value="VPS13_N"/>
    <property type="match status" value="1"/>
</dbReference>
<keyword evidence="3" id="KW-0445">Lipid transport</keyword>
<evidence type="ECO:0000313" key="7">
    <source>
        <dbReference type="EMBL" id="RAW38763.1"/>
    </source>
</evidence>
<sequence>MLEKVVESVLEEYVSEWVEGLDSEKMKVALFAGKVEFRDLRMRGAALDKFQLPMKMKSGSVGKLSIKVPWKKLTSQAVKIKIEDVFLVVEPTDQDEARKNEENDDSYVLRTRWAKQQEVRMLELLEKVKNDGNSSSASEHDGDPGTADPDPTASWSYRKKILNTIMDNVSFEFTNIHIRYEDSKHLASSIPLALGLTIDSIVISTTNANGQPEFVDRAQARTAFVHRRLEMVQASVYGDHIESPGVKVGMGPTTSGSNIIHPFSTRINLARNHDERSAATIPKLRCSAEISAIRACLTPEQSTFLIGIADFVSAHEVYLKRLHFQRKRPTVPVRSHARLWWQYALRGVMELHPSSANQKITATTTGSSGCPPCKASVVTRRCNWKLFATLWFARKEYIHLHKNMLRAAKKKKLVLESVMTDRNRLNELEDCLEVPTIVFFRLCAAREIELEAQGNDSPRKLSQWKSKWSSGRTSSGSSIGGASNGRDNFLEKMELYLAVNDRMHASSEGRTSSFHEERNVEALLMALDLVVISFEVVLVEEYKVGDKSDTRDFLRFELNEFVVTVLQRTSSSTVSSRITSVQILDFRQTYEVDHLEKKEPQALLSMIDTISPNGQVATRKNPFVELNIESSENKFQLDCVFERFRYIHNLYATSKLRAYFIPRVDEVAVPAPVKVEVPSPPKLTRKAAALPAELLRKKSIESAFGSPENTKPRRSSSVRARAVHTKEIAFSVKLPEIDIFVHTTDASAEVEARLLGTHLQNGVAHNTFELSIEGAETYFLEPQTSASSDEEQEKSSDNDAGSRKRSTLMQSTSLVFYGQKLVEGYLVPKWQMKCTSPPIQFSMSSKQYQQLLQASAEWQGPSHEIETTKTGKAAVFVPEDERLNVGISIPQILIDFNGEGPIQEALSAASTESEDIIGFELDIRDLSVMARFSSVAQAAAVDMTALSLVKRVKEKLADNKADVTCSDAATTHESEVVNSSIPTPLPTTTDTVTSVYDPSTGHRTNKLLELCGKTSIIVSSSEPLMGEVNIKQAALYWDHELFVALVRYHSKSLIGNKKKPVVPPDSAEASIASESTTHAPVARLAFQVRVQRWFAFFMPKTCWQEQISFALHGTDLRLDVSTLETEYACVKLDSAGEIQLTSSRLNQLKSENDTGDEEAPSGIHSEETHVLLRAQAPVRVTLESAGFGSLEHRGGAGVHYRIEGEEVQMNYLHLYWTPFLNHITKEIAGFSRWTDLLRMPAGMQALNERLNLELEIAHVSLLLPTCETEGKHKTPSDHIELDIRDISSTSRVYPADTTLEQLGVQIRNMQILAVMAEPNRPNHSITDEEAIKDEASVRHYSLGRFSDVFIEHVAVPFISSGKEKAKEGDGCKTESSVLDITTVLEEMEKMRSHTKVSLSSPSNWFSSMATKDHAGKPTTDTASGQEEKRAAASLAINPYQLELLSRILDNNFASLPPPATCNFSNADEMKVTDMAFDLGDLALDLLDPLDSSIDKTNCEQPSSGTTIARICLERFQVAMDGFASLRSQVRASSSNGALWKVDYDEGEPPDDVSNDVKSEVRTLCGSIFSSLADGVSKQGIDMVVDRRAPSPDIAIPPKDIRIHLDICELLPEIVEFGQRLRYFASIESELSEKIERTETSLDVSITTGIVYYLAAECDPNHTDEYGIEDEISRRLYLNDAKLKMIASGCIVGRYHSDDPENSKTQVYGRNMSVKVSSEWPPDPAALVAQPPASPQSDSTGSPTKNDVSGGSLESQTRYERTVCDDFTIDIELVTAEDAEATMAITLTHFHAVICTVDLFLFTQAKTVLGTDDDVSDGNAKKEETEETGSSEEGEAEADSKPVESQQRSLAPPEIEFREDSISMVQLLLEDTSITLLRQSGPHLSPIARLYTFRAMCKVTYEVGERVDGVVPTLTEVAVEFPDESLNEPNADDGVSIWGFNTALGSWEPIVEPWMFDLKGSLIRDETGEVTANLDFTGKEGHPLNVNMSPAMIDSFCLTAKAYDGAMHSARPPYVSPSNVISSDCYLVNDTGAPITYWVTHDIGNASRGFTYASRRKPKRELLSNRAKVALELLTSISPSLRAEQTVSFCWDDNEWHPLTDIPIRNTGKYIYGVRPRRSGGESEQDSNKKENAESPDAVTSNIPRPQLLHILLDVSATSGCRTFTISSLVRLFNETNIAVDCGVLEADGKTITEIGTIEPKGACSVPFRFVQQIWSVRVFMKPHLYQSPAQLKSNSKLSAEPPSADRIHRWSNELFISEKESSTLHTASCSLVLDDYACKCQKMIDGTMPFHPSQICKANGSFFHAHSRVFTSSNASSLQYAQLKLMSPLTLVNNCGVPIIAVLFALKKVRRTAGASEDAHLISSQIIPPRGRVDTLSSALQDETYCSISMTGSSWSRLFRIPSILDSPEDTTKTATPAAALKAISSLPLKPGSGNKNVVLSLLDFQSRTATLNVSFDSKETRERNAGHFMIVQPRFLLRNATTLPLVFSPQAKLIEKIPGTKSMMARFAKSPFSPSRKKQSDECCGSAEMEAIHAKLNALQDQKVSEDAIDEDELQAHYYSEVSAIMVQLEGNTLQSSSAQDISLEVGANTSLRVYNEATKRYHDLVALFKQVGGSRSMEVTFVERYLLLNQTDHVLLASAVSNIAAKKGAGDDKKLLAAPPRSTSEFSWWAHSSIPSDTCIRLKVQSPGGDDKQAEDYQWSGKFSLHDVSETALKVSTPDASRICVLRVQVRVEAAVQVCVVVTSEDVAEFPLYRIINSCARETIWFKQIFDGVKKDASAFQRGVMQSVAPGESVCFGWDEAFFLGTPNREISVWYAPKDGTTSSDYHSSILLDQPGESQQVEIPSKAALPKAPSRVYVRWHLQGMTKTMVAQDVPLNRKERAGKQTRELVAAHGETERSTTPGFTSEVVAHFRLPHFGVSLMTSTPDELLLFSGQDVDIAYANINNDHDQCEVKIGCFQLDNQLSDAIYPVVIAPILKKGSGCAGFRDEASSLSPDKQKSVEVRTAHGTEPLSGDEGENGDKHDTKSGSRAPVIRPHFFHLSILRLSYDDNMDYIKYFSAMMQPARIQIDEAFLLALASFVTDCSATLERNYPPERRRLTSEASKVFSKSSDKRFKSNSERRIYIETLQLHPVKIQLSVTILNHYGETEESATGLASLVKLPLAVTKALLSSTFSQIDSATLYLNALHLNHAFASGAFLMSTVQQHYMLQGMRQIYSLIGAADILGNPVGLVTNLGVGVKDFFYEPAAGLVTSPQEFVLGLSRGTTSLFTHSLYGAFNAASKVTGTLSEGIATLSLDRKYLAERRAQGPRKQVATHIGTGLIHGTKQLGKGIFAGVTGVITAPAQGAIHGGLPGFIEGVGKGLIGVAVKPAAGVLDLAATTAAGITATTSALDRRTGLGKEVYRRREPRLLRVTSDQRVRVYTPADALVSRLLLTLPMKYKLQLPNELYDTHIFLPGARILVATSLRLLLLEFASEGTLATLTTAIMSSTSIPPPQVLWSHPLSKLVGAQRTPTGIAVHLGSSAFDAELMGPDAAEKANEDVATSMLSDLEELGTSGTDRVQAFLTDLVVRHQRATATSYGTE</sequence>
<protein>
    <recommendedName>
        <fullName evidence="9">Vacuolar protein sorting-associated protein</fullName>
    </recommendedName>
</protein>
<evidence type="ECO:0000256" key="3">
    <source>
        <dbReference type="ARBA" id="ARBA00023055"/>
    </source>
</evidence>
<dbReference type="GO" id="GO:0006869">
    <property type="term" value="P:lipid transport"/>
    <property type="evidence" value="ECO:0007669"/>
    <property type="project" value="UniProtKB-KW"/>
</dbReference>
<keyword evidence="8" id="KW-1185">Reference proteome</keyword>
<feature type="domain" description="Chorein N-terminal" evidence="5">
    <location>
        <begin position="1"/>
        <end position="602"/>
    </location>
</feature>
<evidence type="ECO:0000313" key="8">
    <source>
        <dbReference type="Proteomes" id="UP000251314"/>
    </source>
</evidence>
<evidence type="ECO:0000256" key="4">
    <source>
        <dbReference type="SAM" id="MobiDB-lite"/>
    </source>
</evidence>
<feature type="domain" description="Vacuolar protein sorting-associated protein 13 VPS13 adaptor binding" evidence="6">
    <location>
        <begin position="2618"/>
        <end position="2802"/>
    </location>
</feature>
<feature type="region of interest" description="Disordered" evidence="4">
    <location>
        <begin position="1811"/>
        <end position="1853"/>
    </location>
</feature>
<feature type="region of interest" description="Disordered" evidence="4">
    <location>
        <begin position="130"/>
        <end position="153"/>
    </location>
</feature>
<feature type="compositionally biased region" description="Acidic residues" evidence="4">
    <location>
        <begin position="1824"/>
        <end position="1836"/>
    </location>
</feature>
<dbReference type="GO" id="GO:0045053">
    <property type="term" value="P:protein retention in Golgi apparatus"/>
    <property type="evidence" value="ECO:0007669"/>
    <property type="project" value="TreeGrafter"/>
</dbReference>
<evidence type="ECO:0000256" key="2">
    <source>
        <dbReference type="ARBA" id="ARBA00022448"/>
    </source>
</evidence>
<comment type="similarity">
    <text evidence="1">Belongs to the VPS13 family.</text>
</comment>
<gene>
    <name evidence="7" type="ORF">PC110_g5002</name>
</gene>